<dbReference type="Gene3D" id="3.40.710.10">
    <property type="entry name" value="DD-peptidase/beta-lactamase superfamily"/>
    <property type="match status" value="2"/>
</dbReference>
<reference evidence="4" key="1">
    <citation type="journal article" date="2014" name="Int. J. Syst. Evol. Microbiol.">
        <title>Complete genome sequence of Corynebacterium casei LMG S-19264T (=DSM 44701T), isolated from a smear-ripened cheese.</title>
        <authorList>
            <consortium name="US DOE Joint Genome Institute (JGI-PGF)"/>
            <person name="Walter F."/>
            <person name="Albersmeier A."/>
            <person name="Kalinowski J."/>
            <person name="Ruckert C."/>
        </authorList>
    </citation>
    <scope>NUCLEOTIDE SEQUENCE</scope>
    <source>
        <strain evidence="4">CCM 7905</strain>
    </source>
</reference>
<dbReference type="Proteomes" id="UP000654257">
    <property type="component" value="Unassembled WGS sequence"/>
</dbReference>
<dbReference type="AlphaFoldDB" id="A0A917G3U7"/>
<proteinExistence type="inferred from homology"/>
<dbReference type="GO" id="GO:0004185">
    <property type="term" value="F:serine-type carboxypeptidase activity"/>
    <property type="evidence" value="ECO:0007669"/>
    <property type="project" value="InterPro"/>
</dbReference>
<dbReference type="NCBIfam" id="TIGR00666">
    <property type="entry name" value="PBP4"/>
    <property type="match status" value="1"/>
</dbReference>
<evidence type="ECO:0000256" key="2">
    <source>
        <dbReference type="ARBA" id="ARBA00022801"/>
    </source>
</evidence>
<evidence type="ECO:0000256" key="1">
    <source>
        <dbReference type="ARBA" id="ARBA00006096"/>
    </source>
</evidence>
<dbReference type="RefSeq" id="WP_188546464.1">
    <property type="nucleotide sequence ID" value="NZ_BMCU01000004.1"/>
</dbReference>
<accession>A0A917G3U7</accession>
<organism evidence="4 5">
    <name type="scientific">Rhodococcoides trifolii</name>
    <dbReference type="NCBI Taxonomy" id="908250"/>
    <lineage>
        <taxon>Bacteria</taxon>
        <taxon>Bacillati</taxon>
        <taxon>Actinomycetota</taxon>
        <taxon>Actinomycetes</taxon>
        <taxon>Mycobacteriales</taxon>
        <taxon>Nocardiaceae</taxon>
        <taxon>Rhodococcoides</taxon>
    </lineage>
</organism>
<dbReference type="Pfam" id="PF02113">
    <property type="entry name" value="Peptidase_S13"/>
    <property type="match status" value="2"/>
</dbReference>
<comment type="similarity">
    <text evidence="1">Belongs to the peptidase S13 family.</text>
</comment>
<evidence type="ECO:0000313" key="4">
    <source>
        <dbReference type="EMBL" id="GGG20555.1"/>
    </source>
</evidence>
<keyword evidence="3" id="KW-1133">Transmembrane helix</keyword>
<keyword evidence="4" id="KW-0645">Protease</keyword>
<keyword evidence="2" id="KW-0378">Hydrolase</keyword>
<name>A0A917G3U7_9NOCA</name>
<keyword evidence="4" id="KW-0121">Carboxypeptidase</keyword>
<keyword evidence="5" id="KW-1185">Reference proteome</keyword>
<dbReference type="InterPro" id="IPR000667">
    <property type="entry name" value="Peptidase_S13"/>
</dbReference>
<protein>
    <submittedName>
        <fullName evidence="4">Peptidase S13 (D-alanyl-D-alanine carboxypeptidase)</fullName>
    </submittedName>
</protein>
<evidence type="ECO:0000256" key="3">
    <source>
        <dbReference type="SAM" id="Phobius"/>
    </source>
</evidence>
<gene>
    <name evidence="4" type="ORF">GCM10007304_38050</name>
</gene>
<evidence type="ECO:0000313" key="5">
    <source>
        <dbReference type="Proteomes" id="UP000654257"/>
    </source>
</evidence>
<dbReference type="GO" id="GO:0000270">
    <property type="term" value="P:peptidoglycan metabolic process"/>
    <property type="evidence" value="ECO:0007669"/>
    <property type="project" value="TreeGrafter"/>
</dbReference>
<sequence length="467" mass="47499">MKRSGGTLSSRTQVIGLAVIVVAVVFALTLLLLNLPFGSETSDEQAAISPEPSAITATPQVAPLPDDAPIPTNSGLSAVLAGPLANPDLGRFTGIVHDAKTGDVLWSSNENSPMTPASTTKVLTAAAAMIALPDDHRVETRVVKGQQDGQIVVIAGGDTTLTAQPVGAPVFYAGGARIDDIAEQVRRSGVPVNSIVVDTSIYSGDLLAKGWFPADISGGSLAPMEPLMLDGARSNPLVDESPRSTTPALDVGRAIASALGVDPAAVSSGTAPQGADQLASVQSAPLRQRLGQMMGLSDNLLAESVGREIALEEGKPASFTGAVDAVISTLTTAGFNVNGVSQQDVSGLSVDNVIPARVLGDVVTAAATDSDASSERNVELRPMLDYLPVAGATGTLADRYASGDRTAAGWLRAKTGTLSTASALAGYVVDASGRVLTFALMSNDRPPEVGRPALDAVASALRSCGCT</sequence>
<dbReference type="PANTHER" id="PTHR30023">
    <property type="entry name" value="D-ALANYL-D-ALANINE CARBOXYPEPTIDASE"/>
    <property type="match status" value="1"/>
</dbReference>
<dbReference type="InterPro" id="IPR012338">
    <property type="entry name" value="Beta-lactam/transpept-like"/>
</dbReference>
<dbReference type="PRINTS" id="PR00922">
    <property type="entry name" value="DADACBPTASE3"/>
</dbReference>
<feature type="transmembrane region" description="Helical" evidence="3">
    <location>
        <begin position="12"/>
        <end position="33"/>
    </location>
</feature>
<reference evidence="4" key="2">
    <citation type="submission" date="2020-09" db="EMBL/GenBank/DDBJ databases">
        <authorList>
            <person name="Sun Q."/>
            <person name="Sedlacek I."/>
        </authorList>
    </citation>
    <scope>NUCLEOTIDE SEQUENCE</scope>
    <source>
        <strain evidence="4">CCM 7905</strain>
    </source>
</reference>
<dbReference type="EMBL" id="BMCU01000004">
    <property type="protein sequence ID" value="GGG20555.1"/>
    <property type="molecule type" value="Genomic_DNA"/>
</dbReference>
<keyword evidence="3" id="KW-0472">Membrane</keyword>
<keyword evidence="3" id="KW-0812">Transmembrane</keyword>
<dbReference type="SUPFAM" id="SSF56601">
    <property type="entry name" value="beta-lactamase/transpeptidase-like"/>
    <property type="match status" value="1"/>
</dbReference>
<dbReference type="PANTHER" id="PTHR30023:SF0">
    <property type="entry name" value="PENICILLIN-SENSITIVE CARBOXYPEPTIDASE A"/>
    <property type="match status" value="1"/>
</dbReference>
<dbReference type="GO" id="GO:0006508">
    <property type="term" value="P:proteolysis"/>
    <property type="evidence" value="ECO:0007669"/>
    <property type="project" value="InterPro"/>
</dbReference>
<comment type="caution">
    <text evidence="4">The sequence shown here is derived from an EMBL/GenBank/DDBJ whole genome shotgun (WGS) entry which is preliminary data.</text>
</comment>